<reference evidence="14" key="1">
    <citation type="submission" date="2022-04" db="EMBL/GenBank/DDBJ databases">
        <title>Carnegiea gigantea Genome sequencing and assembly v2.</title>
        <authorList>
            <person name="Copetti D."/>
            <person name="Sanderson M.J."/>
            <person name="Burquez A."/>
            <person name="Wojciechowski M.F."/>
        </authorList>
    </citation>
    <scope>NUCLEOTIDE SEQUENCE</scope>
    <source>
        <strain evidence="14">SGP5-SGP5p</strain>
        <tissue evidence="14">Aerial part</tissue>
    </source>
</reference>
<sequence length="604" mass="67018">MPFRLVSSPSPLSPSFFSLLQPTKNPNKTLLQFPSSSSAIMFWACSSCTFLNPPSQKTNCQICLTPFSSSSSSSSSSSLSLSSSSSPPKWACKACTFLNSYSRSNCEICDTRSSLSSLSNFEDLDPIDDLGGSSVGSVFFPLRRCNTTTVQDSEGFRDLGAKETFRNGSERVGREIELGGARNSASNRKFEDPFAVASEGTSWYTRGSFIAKSSYDSLVYAETTYTDTVNGSRRTMKTEGVGAEKGPLSVKIVGNAEGNGSFKRKLRDLGDFLEKPVALDSFQGIKSSGKAASLEDSNVINGFGREKQATAGGADKASALEEIVDNAGDKKVSGEIKILSYNVWFREDLEVHRRMQAVGDLIQLHAPDVICFQEVTPNIYSILQKSTWWKRYHCSVSYERAASEAYFCMQLAKLPVKSFRCKPFSYTAMCRELCIAEVEITKDKSLVIATTHLESPCPGPPTWDQMFSKERVNQAKEAIAFLQKYPNVIFCGDMNWDDKLDGQFPFVEGWFDAWEKLRPSEIGWTYDTKSNKMLTGNRTLQKRLDRFICYLPDFKISCIEMIGTDPIPGLTYSKQKKMKNKIQELTLPVLPSDHYGLLLTLSGS</sequence>
<keyword evidence="9" id="KW-0862">Zinc</keyword>
<dbReference type="EMBL" id="JAKOGI010000597">
    <property type="protein sequence ID" value="KAJ8432596.1"/>
    <property type="molecule type" value="Genomic_DNA"/>
</dbReference>
<feature type="domain" description="RanBP2-type" evidence="13">
    <location>
        <begin position="90"/>
        <end position="109"/>
    </location>
</feature>
<dbReference type="GO" id="GO:0003697">
    <property type="term" value="F:single-stranded DNA binding"/>
    <property type="evidence" value="ECO:0007669"/>
    <property type="project" value="TreeGrafter"/>
</dbReference>
<evidence type="ECO:0000313" key="14">
    <source>
        <dbReference type="EMBL" id="KAJ8432596.1"/>
    </source>
</evidence>
<evidence type="ECO:0000256" key="8">
    <source>
        <dbReference type="ARBA" id="ARBA00022801"/>
    </source>
</evidence>
<dbReference type="GO" id="GO:0006302">
    <property type="term" value="P:double-strand break repair"/>
    <property type="evidence" value="ECO:0007669"/>
    <property type="project" value="TreeGrafter"/>
</dbReference>
<dbReference type="GO" id="GO:0008270">
    <property type="term" value="F:zinc ion binding"/>
    <property type="evidence" value="ECO:0007669"/>
    <property type="project" value="UniProtKB-KW"/>
</dbReference>
<dbReference type="SUPFAM" id="SSF90209">
    <property type="entry name" value="Ran binding protein zinc finger-like"/>
    <property type="match status" value="1"/>
</dbReference>
<dbReference type="Gene3D" id="4.10.1060.10">
    <property type="entry name" value="Zinc finger, RanBP2-type"/>
    <property type="match status" value="1"/>
</dbReference>
<keyword evidence="8" id="KW-0378">Hydrolase</keyword>
<dbReference type="GO" id="GO:0005737">
    <property type="term" value="C:cytoplasm"/>
    <property type="evidence" value="ECO:0007669"/>
    <property type="project" value="TreeGrafter"/>
</dbReference>
<dbReference type="OrthoDB" id="9975959at2759"/>
<dbReference type="InterPro" id="IPR051547">
    <property type="entry name" value="TDP2-like"/>
</dbReference>
<proteinExistence type="predicted"/>
<name>A0A9Q1JWG9_9CARY</name>
<dbReference type="GO" id="GO:0004518">
    <property type="term" value="F:nuclease activity"/>
    <property type="evidence" value="ECO:0007669"/>
    <property type="project" value="UniProtKB-KW"/>
</dbReference>
<keyword evidence="11" id="KW-0234">DNA repair</keyword>
<evidence type="ECO:0000256" key="12">
    <source>
        <dbReference type="ARBA" id="ARBA00023242"/>
    </source>
</evidence>
<evidence type="ECO:0000256" key="2">
    <source>
        <dbReference type="ARBA" id="ARBA00001946"/>
    </source>
</evidence>
<dbReference type="GO" id="GO:0070260">
    <property type="term" value="F:5'-tyrosyl-DNA phosphodiesterase activity"/>
    <property type="evidence" value="ECO:0007669"/>
    <property type="project" value="TreeGrafter"/>
</dbReference>
<dbReference type="Gene3D" id="3.60.10.10">
    <property type="entry name" value="Endonuclease/exonuclease/phosphatase"/>
    <property type="match status" value="1"/>
</dbReference>
<evidence type="ECO:0000256" key="3">
    <source>
        <dbReference type="ARBA" id="ARBA00004322"/>
    </source>
</evidence>
<protein>
    <recommendedName>
        <fullName evidence="13">RanBP2-type domain-containing protein</fullName>
    </recommendedName>
</protein>
<dbReference type="InterPro" id="IPR005135">
    <property type="entry name" value="Endo/exonuclease/phosphatase"/>
</dbReference>
<keyword evidence="15" id="KW-1185">Reference proteome</keyword>
<dbReference type="InterPro" id="IPR001876">
    <property type="entry name" value="Znf_RanBP2"/>
</dbReference>
<dbReference type="InterPro" id="IPR036691">
    <property type="entry name" value="Endo/exonu/phosph_ase_sf"/>
</dbReference>
<dbReference type="InterPro" id="IPR036443">
    <property type="entry name" value="Znf_RanBP2_sf"/>
</dbReference>
<dbReference type="FunFam" id="3.60.10.10:FF:000058">
    <property type="entry name" value="Tyrosyl-DNA phosphodiesterase 2"/>
    <property type="match status" value="1"/>
</dbReference>
<comment type="subcellular location">
    <subcellularLocation>
        <location evidence="3">Nucleus</location>
        <location evidence="3">PML body</location>
    </subcellularLocation>
</comment>
<dbReference type="PANTHER" id="PTHR15822:SF4">
    <property type="entry name" value="TYROSYL-DNA PHOSPHODIESTERASE 2"/>
    <property type="match status" value="1"/>
</dbReference>
<evidence type="ECO:0000256" key="9">
    <source>
        <dbReference type="ARBA" id="ARBA00022833"/>
    </source>
</evidence>
<dbReference type="SUPFAM" id="SSF56219">
    <property type="entry name" value="DNase I-like"/>
    <property type="match status" value="1"/>
</dbReference>
<keyword evidence="12" id="KW-0539">Nucleus</keyword>
<evidence type="ECO:0000256" key="11">
    <source>
        <dbReference type="ARBA" id="ARBA00023204"/>
    </source>
</evidence>
<evidence type="ECO:0000259" key="13">
    <source>
        <dbReference type="PROSITE" id="PS01358"/>
    </source>
</evidence>
<evidence type="ECO:0000256" key="5">
    <source>
        <dbReference type="ARBA" id="ARBA00022723"/>
    </source>
</evidence>
<keyword evidence="4" id="KW-0540">Nuclease</keyword>
<comment type="cofactor">
    <cofactor evidence="2">
        <name>Mg(2+)</name>
        <dbReference type="ChEBI" id="CHEBI:18420"/>
    </cofactor>
</comment>
<keyword evidence="6" id="KW-0227">DNA damage</keyword>
<evidence type="ECO:0000256" key="1">
    <source>
        <dbReference type="ARBA" id="ARBA00001936"/>
    </source>
</evidence>
<keyword evidence="10" id="KW-0460">Magnesium</keyword>
<dbReference type="AlphaFoldDB" id="A0A9Q1JWG9"/>
<keyword evidence="5" id="KW-0479">Metal-binding</keyword>
<dbReference type="Proteomes" id="UP001153076">
    <property type="component" value="Unassembled WGS sequence"/>
</dbReference>
<evidence type="ECO:0000256" key="4">
    <source>
        <dbReference type="ARBA" id="ARBA00022722"/>
    </source>
</evidence>
<dbReference type="PROSITE" id="PS01358">
    <property type="entry name" value="ZF_RANBP2_1"/>
    <property type="match status" value="1"/>
</dbReference>
<evidence type="ECO:0000256" key="7">
    <source>
        <dbReference type="ARBA" id="ARBA00022771"/>
    </source>
</evidence>
<dbReference type="PANTHER" id="PTHR15822">
    <property type="entry name" value="TRAF AND TNF RECEPTOR-ASSOCIATED PROTEIN"/>
    <property type="match status" value="1"/>
</dbReference>
<dbReference type="SMART" id="SM00547">
    <property type="entry name" value="ZnF_RBZ"/>
    <property type="match status" value="2"/>
</dbReference>
<evidence type="ECO:0000256" key="6">
    <source>
        <dbReference type="ARBA" id="ARBA00022763"/>
    </source>
</evidence>
<comment type="caution">
    <text evidence="14">The sequence shown here is derived from an EMBL/GenBank/DDBJ whole genome shotgun (WGS) entry which is preliminary data.</text>
</comment>
<accession>A0A9Q1JWG9</accession>
<organism evidence="14 15">
    <name type="scientific">Carnegiea gigantea</name>
    <dbReference type="NCBI Taxonomy" id="171969"/>
    <lineage>
        <taxon>Eukaryota</taxon>
        <taxon>Viridiplantae</taxon>
        <taxon>Streptophyta</taxon>
        <taxon>Embryophyta</taxon>
        <taxon>Tracheophyta</taxon>
        <taxon>Spermatophyta</taxon>
        <taxon>Magnoliopsida</taxon>
        <taxon>eudicotyledons</taxon>
        <taxon>Gunneridae</taxon>
        <taxon>Pentapetalae</taxon>
        <taxon>Caryophyllales</taxon>
        <taxon>Cactineae</taxon>
        <taxon>Cactaceae</taxon>
        <taxon>Cactoideae</taxon>
        <taxon>Echinocereeae</taxon>
        <taxon>Carnegiea</taxon>
    </lineage>
</organism>
<dbReference type="CDD" id="cd09080">
    <property type="entry name" value="TDP2"/>
    <property type="match status" value="1"/>
</dbReference>
<comment type="cofactor">
    <cofactor evidence="1">
        <name>Mn(2+)</name>
        <dbReference type="ChEBI" id="CHEBI:29035"/>
    </cofactor>
</comment>
<evidence type="ECO:0000313" key="15">
    <source>
        <dbReference type="Proteomes" id="UP001153076"/>
    </source>
</evidence>
<evidence type="ECO:0000256" key="10">
    <source>
        <dbReference type="ARBA" id="ARBA00022842"/>
    </source>
</evidence>
<keyword evidence="7" id="KW-0863">Zinc-finger</keyword>
<dbReference type="Gene3D" id="2.30.30.380">
    <property type="entry name" value="Zn-finger domain of Sec23/24"/>
    <property type="match status" value="1"/>
</dbReference>
<gene>
    <name evidence="14" type="ORF">Cgig2_008681</name>
</gene>
<dbReference type="Pfam" id="PF03372">
    <property type="entry name" value="Exo_endo_phos"/>
    <property type="match status" value="1"/>
</dbReference>